<gene>
    <name evidence="1" type="ORF">AAFH96_33960</name>
</gene>
<evidence type="ECO:0000313" key="1">
    <source>
        <dbReference type="EMBL" id="MFB6398045.1"/>
    </source>
</evidence>
<dbReference type="Proteomes" id="UP001582793">
    <property type="component" value="Unassembled WGS sequence"/>
</dbReference>
<dbReference type="EMBL" id="JBCGDC010000193">
    <property type="protein sequence ID" value="MFB6398045.1"/>
    <property type="molecule type" value="Genomic_DNA"/>
</dbReference>
<accession>A0ABV5D1A3</accession>
<sequence>MAELMLTAERRAELLALLGDQQRLRATYPNVAEYMEMAPMLSGTGDWRADDAFDLRFAHYLTGGESATENPYWDLVEPSVFAYENRRVVNGGNINGSARLAFAQMALQAHYAYAIPAPGTIQWCSQFCGDRPIVELGAGRGYWAAQLTRAGLAVRAFDSEPPDRTQNVSFPRAPGQPDTWYDVGDLSGFTSCLKNASDEVLFLCWPPGWGDTMASDALVAFERAGGQRLIFIGEPKGGKTGDDAFFERLTTAWRLESRDESYVSWWNLSDVAQGWVRQ</sequence>
<evidence type="ECO:0008006" key="3">
    <source>
        <dbReference type="Google" id="ProtNLM"/>
    </source>
</evidence>
<dbReference type="PANTHER" id="PTHR39290">
    <property type="entry name" value="C3H1-TYPE DOMAIN-CONTAINING PROTEIN-RELATED"/>
    <property type="match status" value="1"/>
</dbReference>
<organism evidence="1 2">
    <name type="scientific">Polymorphospora lycopeni</name>
    <dbReference type="NCBI Taxonomy" id="3140240"/>
    <lineage>
        <taxon>Bacteria</taxon>
        <taxon>Bacillati</taxon>
        <taxon>Actinomycetota</taxon>
        <taxon>Actinomycetes</taxon>
        <taxon>Micromonosporales</taxon>
        <taxon>Micromonosporaceae</taxon>
        <taxon>Polymorphospora</taxon>
    </lineage>
</organism>
<dbReference type="RefSeq" id="WP_375736936.1">
    <property type="nucleotide sequence ID" value="NZ_JBCGDC010000193.1"/>
</dbReference>
<dbReference type="PANTHER" id="PTHR39290:SF6">
    <property type="entry name" value="S-ADENOSYL-L-METHIONINE-DEPENDENT METHYLTRANSFERASES SUPERFAMILY PROTEIN"/>
    <property type="match status" value="1"/>
</dbReference>
<protein>
    <recommendedName>
        <fullName evidence="3">Class I SAM-dependent methyltransferase</fullName>
    </recommendedName>
</protein>
<evidence type="ECO:0000313" key="2">
    <source>
        <dbReference type="Proteomes" id="UP001582793"/>
    </source>
</evidence>
<proteinExistence type="predicted"/>
<reference evidence="1 2" key="1">
    <citation type="submission" date="2024-04" db="EMBL/GenBank/DDBJ databases">
        <title>Polymorphospora sp. isolated from Baiyangdian Lake in Xiong'an New Area.</title>
        <authorList>
            <person name="Zhang X."/>
            <person name="Liu J."/>
        </authorList>
    </citation>
    <scope>NUCLEOTIDE SEQUENCE [LARGE SCALE GENOMIC DNA]</scope>
    <source>
        <strain evidence="1 2">2-325</strain>
    </source>
</reference>
<keyword evidence="2" id="KW-1185">Reference proteome</keyword>
<comment type="caution">
    <text evidence="1">The sequence shown here is derived from an EMBL/GenBank/DDBJ whole genome shotgun (WGS) entry which is preliminary data.</text>
</comment>
<name>A0ABV5D1A3_9ACTN</name>